<dbReference type="InterPro" id="IPR007621">
    <property type="entry name" value="TPM_dom"/>
</dbReference>
<feature type="domain" description="TPM" evidence="2">
    <location>
        <begin position="108"/>
        <end position="191"/>
    </location>
</feature>
<protein>
    <submittedName>
        <fullName evidence="3">TPM domain-containing protein</fullName>
    </submittedName>
</protein>
<dbReference type="EMBL" id="JBHTJV010000010">
    <property type="protein sequence ID" value="MFD0917265.1"/>
    <property type="molecule type" value="Genomic_DNA"/>
</dbReference>
<evidence type="ECO:0000313" key="4">
    <source>
        <dbReference type="Proteomes" id="UP001597101"/>
    </source>
</evidence>
<dbReference type="Proteomes" id="UP001597101">
    <property type="component" value="Unassembled WGS sequence"/>
</dbReference>
<feature type="transmembrane region" description="Helical" evidence="1">
    <location>
        <begin position="74"/>
        <end position="95"/>
    </location>
</feature>
<keyword evidence="4" id="KW-1185">Reference proteome</keyword>
<dbReference type="Gene3D" id="3.10.310.50">
    <property type="match status" value="1"/>
</dbReference>
<evidence type="ECO:0000256" key="1">
    <source>
        <dbReference type="SAM" id="Phobius"/>
    </source>
</evidence>
<keyword evidence="1" id="KW-0812">Transmembrane</keyword>
<accession>A0ABW3FJ61</accession>
<dbReference type="RefSeq" id="WP_377213123.1">
    <property type="nucleotide sequence ID" value="NZ_JBHTJV010000010.1"/>
</dbReference>
<proteinExistence type="predicted"/>
<keyword evidence="1" id="KW-1133">Transmembrane helix</keyword>
<gene>
    <name evidence="3" type="ORF">ACFQ14_12675</name>
</gene>
<evidence type="ECO:0000313" key="3">
    <source>
        <dbReference type="EMBL" id="MFD0917265.1"/>
    </source>
</evidence>
<keyword evidence="1" id="KW-0472">Membrane</keyword>
<feature type="transmembrane region" description="Helical" evidence="1">
    <location>
        <begin position="42"/>
        <end position="68"/>
    </location>
</feature>
<comment type="caution">
    <text evidence="3">The sequence shown here is derived from an EMBL/GenBank/DDBJ whole genome shotgun (WGS) entry which is preliminary data.</text>
</comment>
<dbReference type="PANTHER" id="PTHR30373:SF8">
    <property type="entry name" value="BLL7265 PROTEIN"/>
    <property type="match status" value="1"/>
</dbReference>
<dbReference type="PANTHER" id="PTHR30373">
    <property type="entry name" value="UPF0603 PROTEIN YGCG"/>
    <property type="match status" value="1"/>
</dbReference>
<sequence>MSEEPSRLSEEEHAQIAQAIRDAETRTSGEIFAVVARASDDYFYVAAMLSGFWSIAIGAALALAAWALGEPLSSLALMAVVVLSLLIFLGFFHFFPEQRLAFIPRSVGYRRASSNAVRQFLAHGIHETNDRSGVLLFVSLAERYAEVVADAGINAKVDQSEWNAMVASLITHSAKDQVAQGFLEAIDQAGALLAQHFPPVEGEKNELDDKLIEL</sequence>
<evidence type="ECO:0000259" key="2">
    <source>
        <dbReference type="Pfam" id="PF04536"/>
    </source>
</evidence>
<reference evidence="4" key="1">
    <citation type="journal article" date="2019" name="Int. J. Syst. Evol. Microbiol.">
        <title>The Global Catalogue of Microorganisms (GCM) 10K type strain sequencing project: providing services to taxonomists for standard genome sequencing and annotation.</title>
        <authorList>
            <consortium name="The Broad Institute Genomics Platform"/>
            <consortium name="The Broad Institute Genome Sequencing Center for Infectious Disease"/>
            <person name="Wu L."/>
            <person name="Ma J."/>
        </authorList>
    </citation>
    <scope>NUCLEOTIDE SEQUENCE [LARGE SCALE GENOMIC DNA]</scope>
    <source>
        <strain evidence="4">CCUG 60023</strain>
    </source>
</reference>
<organism evidence="3 4">
    <name type="scientific">Pseudahrensia aquimaris</name>
    <dbReference type="NCBI Taxonomy" id="744461"/>
    <lineage>
        <taxon>Bacteria</taxon>
        <taxon>Pseudomonadati</taxon>
        <taxon>Pseudomonadota</taxon>
        <taxon>Alphaproteobacteria</taxon>
        <taxon>Hyphomicrobiales</taxon>
        <taxon>Ahrensiaceae</taxon>
        <taxon>Pseudahrensia</taxon>
    </lineage>
</organism>
<dbReference type="Pfam" id="PF04536">
    <property type="entry name" value="TPM_phosphatase"/>
    <property type="match status" value="1"/>
</dbReference>
<name>A0ABW3FJ61_9HYPH</name>